<proteinExistence type="predicted"/>
<sequence>MLKRASRGHKPGGVNAMKPGELCIRFPACLRPGFNLPDNWSNVSDKLKLVYTMVTAIDANFWLRRRAVSLDARDPPLGPGWGFFVSGKEYKEHIFTCTGLQALSQADRHFSKGLTATGVGMAIDGRYGFILPTGVGDLQKGERYCNMDYIVASVLSHYKDFPPLLLSYDIACQWSVHLYERLGQLPARMKIDLPEGDLRYAIPKYHFNAHKVQSHTQYSLNYMRGAGCTNGEEIERLWARHNQTSSSTREMGPRSREDTLENHLNYVNIRKYVDIGKMLNKKTHKARKDSAVQSSIFDGFCQCLTRQHVEAWTT</sequence>
<organism evidence="1 2">
    <name type="scientific">Phanerochaete carnosa (strain HHB-10118-sp)</name>
    <name type="common">White-rot fungus</name>
    <name type="synonym">Peniophora carnosa</name>
    <dbReference type="NCBI Taxonomy" id="650164"/>
    <lineage>
        <taxon>Eukaryota</taxon>
        <taxon>Fungi</taxon>
        <taxon>Dikarya</taxon>
        <taxon>Basidiomycota</taxon>
        <taxon>Agaricomycotina</taxon>
        <taxon>Agaricomycetes</taxon>
        <taxon>Polyporales</taxon>
        <taxon>Phanerochaetaceae</taxon>
        <taxon>Phanerochaete</taxon>
    </lineage>
</organism>
<dbReference type="InParanoid" id="K5VXL9"/>
<gene>
    <name evidence="1" type="ORF">PHACADRAFT_165908</name>
</gene>
<evidence type="ECO:0000313" key="1">
    <source>
        <dbReference type="EMBL" id="EKM51329.1"/>
    </source>
</evidence>
<evidence type="ECO:0000313" key="2">
    <source>
        <dbReference type="Proteomes" id="UP000008370"/>
    </source>
</evidence>
<dbReference type="InterPro" id="IPR040521">
    <property type="entry name" value="KDZ"/>
</dbReference>
<dbReference type="RefSeq" id="XP_007400473.1">
    <property type="nucleotide sequence ID" value="XM_007400411.1"/>
</dbReference>
<dbReference type="STRING" id="650164.K5VXL9"/>
<dbReference type="HOGENOM" id="CLU_003703_5_0_1"/>
<accession>K5VXL9</accession>
<name>K5VXL9_PHACS</name>
<dbReference type="KEGG" id="pco:PHACADRAFT_165908"/>
<dbReference type="EMBL" id="JH930477">
    <property type="protein sequence ID" value="EKM51329.1"/>
    <property type="molecule type" value="Genomic_DNA"/>
</dbReference>
<keyword evidence="2" id="KW-1185">Reference proteome</keyword>
<dbReference type="PANTHER" id="PTHR33104">
    <property type="entry name" value="SI:DKEY-29D5.2"/>
    <property type="match status" value="1"/>
</dbReference>
<dbReference type="AlphaFoldDB" id="K5VXL9"/>
<reference evidence="1 2" key="1">
    <citation type="journal article" date="2012" name="BMC Genomics">
        <title>Comparative genomics of the white-rot fungi, Phanerochaete carnosa and P. chrysosporium, to elucidate the genetic basis of the distinct wood types they colonize.</title>
        <authorList>
            <person name="Suzuki H."/>
            <person name="MacDonald J."/>
            <person name="Syed K."/>
            <person name="Salamov A."/>
            <person name="Hori C."/>
            <person name="Aerts A."/>
            <person name="Henrissat B."/>
            <person name="Wiebenga A."/>
            <person name="vanKuyk P.A."/>
            <person name="Barry K."/>
            <person name="Lindquist E."/>
            <person name="LaButti K."/>
            <person name="Lapidus A."/>
            <person name="Lucas S."/>
            <person name="Coutinho P."/>
            <person name="Gong Y."/>
            <person name="Samejima M."/>
            <person name="Mahadevan R."/>
            <person name="Abou-Zaid M."/>
            <person name="de Vries R.P."/>
            <person name="Igarashi K."/>
            <person name="Yadav J.S."/>
            <person name="Grigoriev I.V."/>
            <person name="Master E.R."/>
        </authorList>
    </citation>
    <scope>NUCLEOTIDE SEQUENCE [LARGE SCALE GENOMIC DNA]</scope>
    <source>
        <strain evidence="1 2">HHB-10118-sp</strain>
    </source>
</reference>
<protein>
    <submittedName>
        <fullName evidence="1">Uncharacterized protein</fullName>
    </submittedName>
</protein>
<dbReference type="OrthoDB" id="3257768at2759"/>
<dbReference type="GeneID" id="18909328"/>
<dbReference type="Pfam" id="PF18758">
    <property type="entry name" value="KDZ"/>
    <property type="match status" value="1"/>
</dbReference>
<dbReference type="PANTHER" id="PTHR33104:SF2">
    <property type="entry name" value="CXC3 LIKE CYSTEINE CLUSTER DOMAIN-CONTAINING PROTEIN"/>
    <property type="match status" value="1"/>
</dbReference>
<dbReference type="Proteomes" id="UP000008370">
    <property type="component" value="Unassembled WGS sequence"/>
</dbReference>